<feature type="transmembrane region" description="Helical" evidence="6">
    <location>
        <begin position="31"/>
        <end position="47"/>
    </location>
</feature>
<reference evidence="8 9" key="1">
    <citation type="submission" date="2020-10" db="EMBL/GenBank/DDBJ databases">
        <title>Complete genome sequence of Paludibaculum fermentans P105T, a facultatively anaerobic acidobacterium capable of dissimilatory Fe(III) reduction.</title>
        <authorList>
            <person name="Dedysh S.N."/>
            <person name="Beletsky A.V."/>
            <person name="Kulichevskaya I.S."/>
            <person name="Mardanov A.V."/>
            <person name="Ravin N.V."/>
        </authorList>
    </citation>
    <scope>NUCLEOTIDE SEQUENCE [LARGE SCALE GENOMIC DNA]</scope>
    <source>
        <strain evidence="8 9">P105</strain>
    </source>
</reference>
<dbReference type="EMBL" id="CP063849">
    <property type="protein sequence ID" value="QOY88884.1"/>
    <property type="molecule type" value="Genomic_DNA"/>
</dbReference>
<dbReference type="Gene3D" id="3.40.1700.10">
    <property type="entry name" value="DNA integrity scanning protein, DisA, N-terminal domain"/>
    <property type="match status" value="1"/>
</dbReference>
<dbReference type="InterPro" id="IPR036888">
    <property type="entry name" value="DNA_integrity_DisA_N_sf"/>
</dbReference>
<accession>A0A7S7SL03</accession>
<keyword evidence="5" id="KW-0067">ATP-binding</keyword>
<gene>
    <name evidence="8" type="ORF">IRI77_02675</name>
</gene>
<dbReference type="SUPFAM" id="SSF143597">
    <property type="entry name" value="YojJ-like"/>
    <property type="match status" value="1"/>
</dbReference>
<evidence type="ECO:0000256" key="4">
    <source>
        <dbReference type="ARBA" id="ARBA00022741"/>
    </source>
</evidence>
<dbReference type="InterPro" id="IPR050338">
    <property type="entry name" value="DisA"/>
</dbReference>
<dbReference type="GO" id="GO:0005524">
    <property type="term" value="F:ATP binding"/>
    <property type="evidence" value="ECO:0007669"/>
    <property type="project" value="UniProtKB-KW"/>
</dbReference>
<dbReference type="KEGG" id="pfer:IRI77_02675"/>
<keyword evidence="6" id="KW-0472">Membrane</keyword>
<dbReference type="PROSITE" id="PS51794">
    <property type="entry name" value="DAC"/>
    <property type="match status" value="1"/>
</dbReference>
<keyword evidence="6" id="KW-0812">Transmembrane</keyword>
<evidence type="ECO:0000256" key="3">
    <source>
        <dbReference type="ARBA" id="ARBA00022695"/>
    </source>
</evidence>
<keyword evidence="3" id="KW-0548">Nucleotidyltransferase</keyword>
<dbReference type="PANTHER" id="PTHR34185:SF1">
    <property type="entry name" value="DIADENYLATE CYCLASE"/>
    <property type="match status" value="1"/>
</dbReference>
<feature type="transmembrane region" description="Helical" evidence="6">
    <location>
        <begin position="53"/>
        <end position="73"/>
    </location>
</feature>
<feature type="domain" description="DAC" evidence="7">
    <location>
        <begin position="74"/>
        <end position="231"/>
    </location>
</feature>
<dbReference type="Gene3D" id="2.170.120.30">
    <property type="match status" value="1"/>
</dbReference>
<evidence type="ECO:0000259" key="7">
    <source>
        <dbReference type="PROSITE" id="PS51794"/>
    </source>
</evidence>
<keyword evidence="4" id="KW-0547">Nucleotide-binding</keyword>
<dbReference type="GO" id="GO:0004016">
    <property type="term" value="F:adenylate cyclase activity"/>
    <property type="evidence" value="ECO:0007669"/>
    <property type="project" value="TreeGrafter"/>
</dbReference>
<keyword evidence="6" id="KW-1133">Transmembrane helix</keyword>
<dbReference type="Proteomes" id="UP000593892">
    <property type="component" value="Chromosome"/>
</dbReference>
<sequence>MHRWQPMADLAILAVVIYLFLRWTAENRLRVMLLAISAMFGLSALASRMDLPLAAWVLEAFGFTAVLFLVTIFQPELRHLVMRTEGWFRRPSSRDDPADACRAVTEAVFALAREKTGALLIVVRQHSIRELAGGGVEIGATPSSALLQAVFQKSSPIHDGGVVIELDRITRAGVLLPLTQRTDLPAQFGTRHRAALGISERCDAKVVVVSEERGDVTLVHRASWRHAAVERELVDFLSQGGQPEAAGPGPSVRRLLFGHMKQKLAALSMTALVWALTLVSSGTAIKDLQVPVEFTNPPAGMDVSKPSATQLEMRVRGPRWAVEALRPDQMTVRFDLSRGGLGGTRLAHPSDVVNLPPAVSVEWLRPDEITVNLVPARRARMN</sequence>
<evidence type="ECO:0000256" key="1">
    <source>
        <dbReference type="ARBA" id="ARBA00000877"/>
    </source>
</evidence>
<name>A0A7S7SL03_PALFE</name>
<evidence type="ECO:0000256" key="6">
    <source>
        <dbReference type="SAM" id="Phobius"/>
    </source>
</evidence>
<comment type="catalytic activity">
    <reaction evidence="1">
        <text>2 ATP = 3',3'-c-di-AMP + 2 diphosphate</text>
        <dbReference type="Rhea" id="RHEA:35655"/>
        <dbReference type="ChEBI" id="CHEBI:30616"/>
        <dbReference type="ChEBI" id="CHEBI:33019"/>
        <dbReference type="ChEBI" id="CHEBI:71500"/>
        <dbReference type="EC" id="2.7.7.85"/>
    </reaction>
</comment>
<organism evidence="8 9">
    <name type="scientific">Paludibaculum fermentans</name>
    <dbReference type="NCBI Taxonomy" id="1473598"/>
    <lineage>
        <taxon>Bacteria</taxon>
        <taxon>Pseudomonadati</taxon>
        <taxon>Acidobacteriota</taxon>
        <taxon>Terriglobia</taxon>
        <taxon>Bryobacterales</taxon>
        <taxon>Bryobacteraceae</taxon>
        <taxon>Paludibaculum</taxon>
    </lineage>
</organism>
<evidence type="ECO:0000313" key="8">
    <source>
        <dbReference type="EMBL" id="QOY88884.1"/>
    </source>
</evidence>
<keyword evidence="2" id="KW-0808">Transferase</keyword>
<proteinExistence type="predicted"/>
<dbReference type="Pfam" id="PF02457">
    <property type="entry name" value="DAC"/>
    <property type="match status" value="1"/>
</dbReference>
<feature type="transmembrane region" description="Helical" evidence="6">
    <location>
        <begin position="6"/>
        <end position="24"/>
    </location>
</feature>
<dbReference type="AlphaFoldDB" id="A0A7S7SL03"/>
<dbReference type="InterPro" id="IPR003390">
    <property type="entry name" value="DNA_integrity_scan_DisA_N"/>
</dbReference>
<evidence type="ECO:0000256" key="5">
    <source>
        <dbReference type="ARBA" id="ARBA00022840"/>
    </source>
</evidence>
<dbReference type="PANTHER" id="PTHR34185">
    <property type="entry name" value="DIADENYLATE CYCLASE"/>
    <property type="match status" value="1"/>
</dbReference>
<protein>
    <submittedName>
        <fullName evidence="8">DNA integrity scanning protein DisA nucleotide-binding domain protein</fullName>
    </submittedName>
</protein>
<dbReference type="GO" id="GO:0106408">
    <property type="term" value="F:diadenylate cyclase activity"/>
    <property type="evidence" value="ECO:0007669"/>
    <property type="project" value="UniProtKB-EC"/>
</dbReference>
<dbReference type="RefSeq" id="WP_194450547.1">
    <property type="nucleotide sequence ID" value="NZ_CP063849.1"/>
</dbReference>
<evidence type="ECO:0000313" key="9">
    <source>
        <dbReference type="Proteomes" id="UP000593892"/>
    </source>
</evidence>
<keyword evidence="9" id="KW-1185">Reference proteome</keyword>
<evidence type="ECO:0000256" key="2">
    <source>
        <dbReference type="ARBA" id="ARBA00022679"/>
    </source>
</evidence>